<keyword evidence="3" id="KW-1185">Reference proteome</keyword>
<dbReference type="STRING" id="137265.SAMN05421684_6794"/>
<dbReference type="Pfam" id="PF13580">
    <property type="entry name" value="SIS_2"/>
    <property type="match status" value="1"/>
</dbReference>
<keyword evidence="2" id="KW-0413">Isomerase</keyword>
<dbReference type="AlphaFoldDB" id="A0A1H3U9G1"/>
<dbReference type="SUPFAM" id="SSF53697">
    <property type="entry name" value="SIS domain"/>
    <property type="match status" value="1"/>
</dbReference>
<evidence type="ECO:0000313" key="2">
    <source>
        <dbReference type="EMBL" id="SDZ58927.1"/>
    </source>
</evidence>
<dbReference type="InterPro" id="IPR001347">
    <property type="entry name" value="SIS_dom"/>
</dbReference>
<dbReference type="RefSeq" id="WP_090801145.1">
    <property type="nucleotide sequence ID" value="NZ_BOND01000006.1"/>
</dbReference>
<dbReference type="Proteomes" id="UP000199632">
    <property type="component" value="Unassembled WGS sequence"/>
</dbReference>
<dbReference type="OrthoDB" id="9805185at2"/>
<dbReference type="CDD" id="cd05013">
    <property type="entry name" value="SIS_RpiR"/>
    <property type="match status" value="1"/>
</dbReference>
<organism evidence="2 3">
    <name type="scientific">Asanoa ishikariensis</name>
    <dbReference type="NCBI Taxonomy" id="137265"/>
    <lineage>
        <taxon>Bacteria</taxon>
        <taxon>Bacillati</taxon>
        <taxon>Actinomycetota</taxon>
        <taxon>Actinomycetes</taxon>
        <taxon>Micromonosporales</taxon>
        <taxon>Micromonosporaceae</taxon>
        <taxon>Asanoa</taxon>
    </lineage>
</organism>
<dbReference type="EMBL" id="FNQB01000004">
    <property type="protein sequence ID" value="SDZ58927.1"/>
    <property type="molecule type" value="Genomic_DNA"/>
</dbReference>
<evidence type="ECO:0000313" key="3">
    <source>
        <dbReference type="Proteomes" id="UP000199632"/>
    </source>
</evidence>
<accession>A0A1H3U9G1</accession>
<name>A0A1H3U9G1_9ACTN</name>
<dbReference type="GO" id="GO:0097367">
    <property type="term" value="F:carbohydrate derivative binding"/>
    <property type="evidence" value="ECO:0007669"/>
    <property type="project" value="InterPro"/>
</dbReference>
<dbReference type="NCBIfam" id="NF002805">
    <property type="entry name" value="PRK02947.1"/>
    <property type="match status" value="1"/>
</dbReference>
<protein>
    <submittedName>
        <fullName evidence="2">Uncharacterized protein, contains SIS (Sugar ISomerase) phosphosugar binding domain</fullName>
    </submittedName>
</protein>
<dbReference type="GO" id="GO:0016853">
    <property type="term" value="F:isomerase activity"/>
    <property type="evidence" value="ECO:0007669"/>
    <property type="project" value="UniProtKB-KW"/>
</dbReference>
<proteinExistence type="predicted"/>
<dbReference type="InterPro" id="IPR046348">
    <property type="entry name" value="SIS_dom_sf"/>
</dbReference>
<sequence>MTNPTALGAIQEAIDSVVATQGPAISKAALLCTDALAGDGIVQVFGTGHSRSFAMEIAGRAGGLVPANALSIKDLVMYGGVDPADILDPHCERDPALAHRVWALHDVRPSDVLLIASNSGINGAVVEMATIGRDNGNPVVAVTSVAHSSSMASRHPSGARLFEVADVVIDNRGVPGDAALELPGGARIVPTSTMTSVLVAQLLSAQICEALIARGIDPPVYRSANVEGGDAHNDALLARYAGRLKVHEP</sequence>
<dbReference type="InterPro" id="IPR035472">
    <property type="entry name" value="RpiR-like_SIS"/>
</dbReference>
<dbReference type="PANTHER" id="PTHR30390">
    <property type="entry name" value="SEDOHEPTULOSE 7-PHOSPHATE ISOMERASE / DNAA INITIATOR-ASSOCIATING FACTOR FOR REPLICATION INITIATION"/>
    <property type="match status" value="1"/>
</dbReference>
<reference evidence="3" key="1">
    <citation type="submission" date="2016-10" db="EMBL/GenBank/DDBJ databases">
        <authorList>
            <person name="Varghese N."/>
            <person name="Submissions S."/>
        </authorList>
    </citation>
    <scope>NUCLEOTIDE SEQUENCE [LARGE SCALE GENOMIC DNA]</scope>
    <source>
        <strain evidence="3">DSM 44718</strain>
    </source>
</reference>
<dbReference type="PROSITE" id="PS51464">
    <property type="entry name" value="SIS"/>
    <property type="match status" value="1"/>
</dbReference>
<gene>
    <name evidence="2" type="ORF">SAMN05421684_6794</name>
</gene>
<dbReference type="GO" id="GO:1901135">
    <property type="term" value="P:carbohydrate derivative metabolic process"/>
    <property type="evidence" value="ECO:0007669"/>
    <property type="project" value="InterPro"/>
</dbReference>
<feature type="domain" description="SIS" evidence="1">
    <location>
        <begin position="32"/>
        <end position="221"/>
    </location>
</feature>
<dbReference type="InterPro" id="IPR050099">
    <property type="entry name" value="SIS_GmhA/DiaA_subfam"/>
</dbReference>
<evidence type="ECO:0000259" key="1">
    <source>
        <dbReference type="PROSITE" id="PS51464"/>
    </source>
</evidence>
<dbReference type="Gene3D" id="3.40.50.10490">
    <property type="entry name" value="Glucose-6-phosphate isomerase like protein, domain 1"/>
    <property type="match status" value="1"/>
</dbReference>
<dbReference type="PANTHER" id="PTHR30390:SF7">
    <property type="entry name" value="PHOSPHOHEPTOSE ISOMERASE"/>
    <property type="match status" value="1"/>
</dbReference>